<proteinExistence type="predicted"/>
<comment type="caution">
    <text evidence="1">The sequence shown here is derived from an EMBL/GenBank/DDBJ whole genome shotgun (WGS) entry which is preliminary data.</text>
</comment>
<gene>
    <name evidence="1" type="ORF">PYW08_010817</name>
</gene>
<keyword evidence="2" id="KW-1185">Reference proteome</keyword>
<dbReference type="EMBL" id="CM056803">
    <property type="protein sequence ID" value="KAJ8707565.1"/>
    <property type="molecule type" value="Genomic_DNA"/>
</dbReference>
<evidence type="ECO:0000313" key="2">
    <source>
        <dbReference type="Proteomes" id="UP001231649"/>
    </source>
</evidence>
<organism evidence="1 2">
    <name type="scientific">Mythimna loreyi</name>
    <dbReference type="NCBI Taxonomy" id="667449"/>
    <lineage>
        <taxon>Eukaryota</taxon>
        <taxon>Metazoa</taxon>
        <taxon>Ecdysozoa</taxon>
        <taxon>Arthropoda</taxon>
        <taxon>Hexapoda</taxon>
        <taxon>Insecta</taxon>
        <taxon>Pterygota</taxon>
        <taxon>Neoptera</taxon>
        <taxon>Endopterygota</taxon>
        <taxon>Lepidoptera</taxon>
        <taxon>Glossata</taxon>
        <taxon>Ditrysia</taxon>
        <taxon>Noctuoidea</taxon>
        <taxon>Noctuidae</taxon>
        <taxon>Noctuinae</taxon>
        <taxon>Hadenini</taxon>
        <taxon>Mythimna</taxon>
    </lineage>
</organism>
<sequence>MRSARVLLLLALVVEHVHSFSWDFVVGGDRQLHFYYENGSLTHTENISLARWITSVTYDPVHYRMLLSDYRGSATFIYSFDLTTRDIDHLVTRTTNNIVRVVYEPVTQALYWKQRFTIYSLSLNPESSNKADGNRLVELEHYCRDLTVDSCGGYIYWITNEEIERARLDGSEREVLISGSVYDRRSLAIDQPTRTLYWTETTYSGDDVYYTSIERASFNGKNRTTLYIARNTICAFSLALSKNFIYWQTETDRQVIWQLPKYSTQTVATKLHSMSSELCEVCRRIATNYTIQEQTQGIESCDALQALLPNDSRSECAASVCRNYCFQGECSVSAEGHPRCSCKAGYSGERCEVNLCLDYCLHGGVCSLDEDHQRVCQCAAGYEGERCEVSICKNYCSQGNCSVGADGKPKCSCKTGYSGERCEVNTCCHEYCLDGGFCVVNEEDIPPTYQDRAGYDGGRCEVPVNKDPSSDEGTARACHQFCLNDGVCSLSEAGAPVCRCTTDYAGERCDVPAFLAKWVFTHVPVSLSEVKSTAASAVV</sequence>
<protein>
    <submittedName>
        <fullName evidence="1">Uncharacterized protein</fullName>
    </submittedName>
</protein>
<dbReference type="Proteomes" id="UP001231649">
    <property type="component" value="Chromosome 27"/>
</dbReference>
<name>A0ACC2Q4L5_9NEOP</name>
<evidence type="ECO:0000313" key="1">
    <source>
        <dbReference type="EMBL" id="KAJ8707565.1"/>
    </source>
</evidence>
<reference evidence="1" key="1">
    <citation type="submission" date="2023-03" db="EMBL/GenBank/DDBJ databases">
        <title>Chromosome-level genomes of two armyworms, Mythimna separata and Mythimna loreyi, provide insights into the biosynthesis and reception of sex pheromones.</title>
        <authorList>
            <person name="Zhao H."/>
        </authorList>
    </citation>
    <scope>NUCLEOTIDE SEQUENCE</scope>
    <source>
        <strain evidence="1">BeijingLab</strain>
    </source>
</reference>
<accession>A0ACC2Q4L5</accession>